<dbReference type="EMBL" id="AEMG01000001">
    <property type="protein sequence ID" value="EFW94224.1"/>
    <property type="molecule type" value="Genomic_DNA"/>
</dbReference>
<name>E7QMP0_HALPU</name>
<feature type="transmembrane region" description="Helical" evidence="1">
    <location>
        <begin position="18"/>
        <end position="38"/>
    </location>
</feature>
<reference evidence="2 4" key="1">
    <citation type="journal article" date="2014" name="ISME J.">
        <title>Trehalose/2-sulfotrehalose biosynthesis and glycine-betaine uptake are widely spread mechanisms for osmoadaptation in the Halobacteriales.</title>
        <authorList>
            <person name="Youssef N.H."/>
            <person name="Savage-Ashlock K.N."/>
            <person name="McCully A.L."/>
            <person name="Luedtke B."/>
            <person name="Shaw E.I."/>
            <person name="Hoff W.D."/>
            <person name="Elshahed M.S."/>
        </authorList>
    </citation>
    <scope>NUCLEOTIDE SEQUENCE [LARGE SCALE GENOMIC DNA]</scope>
    <source>
        <strain evidence="2 4">DX253</strain>
    </source>
</reference>
<proteinExistence type="predicted"/>
<dbReference type="Proteomes" id="UP000003751">
    <property type="component" value="Unassembled WGS sequence"/>
</dbReference>
<evidence type="ECO:0000313" key="3">
    <source>
        <dbReference type="EMBL" id="SHL34250.1"/>
    </source>
</evidence>
<keyword evidence="1" id="KW-0472">Membrane</keyword>
<feature type="transmembrane region" description="Helical" evidence="1">
    <location>
        <begin position="108"/>
        <end position="128"/>
    </location>
</feature>
<feature type="transmembrane region" description="Helical" evidence="1">
    <location>
        <begin position="72"/>
        <end position="93"/>
    </location>
</feature>
<reference evidence="5" key="3">
    <citation type="submission" date="2016-11" db="EMBL/GenBank/DDBJ databases">
        <authorList>
            <person name="Varghese N."/>
            <person name="Submissions S."/>
        </authorList>
    </citation>
    <scope>NUCLEOTIDE SEQUENCE [LARGE SCALE GENOMIC DNA]</scope>
    <source>
        <strain evidence="5">DX253</strain>
    </source>
</reference>
<feature type="transmembrane region" description="Helical" evidence="1">
    <location>
        <begin position="44"/>
        <end position="65"/>
    </location>
</feature>
<protein>
    <submittedName>
        <fullName evidence="2">Uncharacterized protein</fullName>
    </submittedName>
</protein>
<dbReference type="EMBL" id="FRAN01000006">
    <property type="protein sequence ID" value="SHL34250.1"/>
    <property type="molecule type" value="Genomic_DNA"/>
</dbReference>
<dbReference type="RefSeq" id="WP_007975909.1">
    <property type="nucleotide sequence ID" value="NZ_AEMG01000001.1"/>
</dbReference>
<keyword evidence="1" id="KW-0812">Transmembrane</keyword>
<sequence length="148" mass="16508">MNYQEDVDQVLFGTYRQIALLATGISILLGVGVWLIYPTLGVEYWLWPSSLIDWTFVIGFNFLAAGVAFYRAGLLAACWVSFPAHVALAHFYYSQNGFVILPFQNDLLSYALISAMIAISYGLIGYFLGTVSRWGIDRSSFSNPKVVD</sequence>
<dbReference type="AlphaFoldDB" id="E7QMP0"/>
<dbReference type="Proteomes" id="UP000184203">
    <property type="component" value="Unassembled WGS sequence"/>
</dbReference>
<evidence type="ECO:0000256" key="1">
    <source>
        <dbReference type="SAM" id="Phobius"/>
    </source>
</evidence>
<evidence type="ECO:0000313" key="4">
    <source>
        <dbReference type="Proteomes" id="UP000003751"/>
    </source>
</evidence>
<reference evidence="3" key="2">
    <citation type="submission" date="2016-11" db="EMBL/GenBank/DDBJ databases">
        <authorList>
            <person name="Jaros S."/>
            <person name="Januszkiewicz K."/>
            <person name="Wedrychowicz H."/>
        </authorList>
    </citation>
    <scope>NUCLEOTIDE SEQUENCE [LARGE SCALE GENOMIC DNA]</scope>
    <source>
        <strain evidence="3">DX253</strain>
    </source>
</reference>
<accession>E7QMP0</accession>
<dbReference type="STRING" id="797209.GCA_000376445_04071"/>
<organism evidence="2 4">
    <name type="scientific">Haladaptatus paucihalophilus DX253</name>
    <dbReference type="NCBI Taxonomy" id="797209"/>
    <lineage>
        <taxon>Archaea</taxon>
        <taxon>Methanobacteriati</taxon>
        <taxon>Methanobacteriota</taxon>
        <taxon>Stenosarchaea group</taxon>
        <taxon>Halobacteria</taxon>
        <taxon>Halobacteriales</taxon>
        <taxon>Haladaptataceae</taxon>
        <taxon>Haladaptatus</taxon>
    </lineage>
</organism>
<keyword evidence="5" id="KW-1185">Reference proteome</keyword>
<keyword evidence="1" id="KW-1133">Transmembrane helix</keyword>
<evidence type="ECO:0000313" key="2">
    <source>
        <dbReference type="EMBL" id="EFW94224.1"/>
    </source>
</evidence>
<gene>
    <name evidence="3" type="ORF">SAMN05444342_3587</name>
    <name evidence="2" type="ORF">ZOD2009_00280</name>
</gene>
<evidence type="ECO:0000313" key="5">
    <source>
        <dbReference type="Proteomes" id="UP000184203"/>
    </source>
</evidence>